<keyword evidence="7 9" id="KW-0811">Translocation</keyword>
<evidence type="ECO:0000256" key="4">
    <source>
        <dbReference type="ARBA" id="ARBA00022692"/>
    </source>
</evidence>
<dbReference type="Gene3D" id="1.20.5.3310">
    <property type="match status" value="1"/>
</dbReference>
<organism evidence="10 11">
    <name type="scientific">Ureibacillus terrenus</name>
    <dbReference type="NCBI Taxonomy" id="118246"/>
    <lineage>
        <taxon>Bacteria</taxon>
        <taxon>Bacillati</taxon>
        <taxon>Bacillota</taxon>
        <taxon>Bacilli</taxon>
        <taxon>Bacillales</taxon>
        <taxon>Caryophanaceae</taxon>
        <taxon>Ureibacillus</taxon>
    </lineage>
</organism>
<feature type="transmembrane region" description="Helical" evidence="9">
    <location>
        <begin position="6"/>
        <end position="24"/>
    </location>
</feature>
<keyword evidence="4 9" id="KW-0812">Transmembrane</keyword>
<sequence>MVVHLSAISPSALIIIGVVALIIFGPKKLPEFGRAMGTTLREFKKGTQGLIDDSDITDSKKNVIEQTTLQIDQQKNSTETVEAKEQENNK</sequence>
<evidence type="ECO:0000256" key="6">
    <source>
        <dbReference type="ARBA" id="ARBA00022989"/>
    </source>
</evidence>
<evidence type="ECO:0000256" key="9">
    <source>
        <dbReference type="HAMAP-Rule" id="MF_00236"/>
    </source>
</evidence>
<reference evidence="10 11" key="1">
    <citation type="submission" date="2019-06" db="EMBL/GenBank/DDBJ databases">
        <title>Genome sequence of Ureibacillus terrenus.</title>
        <authorList>
            <person name="Maclea K.S."/>
            <person name="Simoes M."/>
        </authorList>
    </citation>
    <scope>NUCLEOTIDE SEQUENCE [LARGE SCALE GENOMIC DNA]</scope>
    <source>
        <strain evidence="10 11">ATCC BAA-384</strain>
    </source>
</reference>
<dbReference type="GO" id="GO:0043953">
    <property type="term" value="P:protein transport by the Tat complex"/>
    <property type="evidence" value="ECO:0007669"/>
    <property type="project" value="UniProtKB-UniRule"/>
</dbReference>
<keyword evidence="3 9" id="KW-1003">Cell membrane</keyword>
<protein>
    <recommendedName>
        <fullName evidence="9">Sec-independent protein translocase protein TatA</fullName>
    </recommendedName>
</protein>
<dbReference type="PANTHER" id="PTHR42982">
    <property type="entry name" value="SEC-INDEPENDENT PROTEIN TRANSLOCASE PROTEIN TATA"/>
    <property type="match status" value="1"/>
</dbReference>
<comment type="subcellular location">
    <subcellularLocation>
        <location evidence="1 9">Cell membrane</location>
        <topology evidence="1 9">Single-pass membrane protein</topology>
    </subcellularLocation>
</comment>
<evidence type="ECO:0000256" key="1">
    <source>
        <dbReference type="ARBA" id="ARBA00004162"/>
    </source>
</evidence>
<keyword evidence="5 9" id="KW-0653">Protein transport</keyword>
<evidence type="ECO:0000256" key="3">
    <source>
        <dbReference type="ARBA" id="ARBA00022475"/>
    </source>
</evidence>
<dbReference type="Pfam" id="PF02416">
    <property type="entry name" value="TatA_B_E"/>
    <property type="match status" value="1"/>
</dbReference>
<evidence type="ECO:0000256" key="8">
    <source>
        <dbReference type="ARBA" id="ARBA00023136"/>
    </source>
</evidence>
<keyword evidence="11" id="KW-1185">Reference proteome</keyword>
<keyword evidence="2 9" id="KW-0813">Transport</keyword>
<keyword evidence="8 9" id="KW-0472">Membrane</keyword>
<accession>A0A540UY98</accession>
<proteinExistence type="inferred from homology"/>
<evidence type="ECO:0000256" key="7">
    <source>
        <dbReference type="ARBA" id="ARBA00023010"/>
    </source>
</evidence>
<keyword evidence="6 9" id="KW-1133">Transmembrane helix</keyword>
<dbReference type="Proteomes" id="UP000315753">
    <property type="component" value="Unassembled WGS sequence"/>
</dbReference>
<evidence type="ECO:0000313" key="11">
    <source>
        <dbReference type="Proteomes" id="UP000315753"/>
    </source>
</evidence>
<dbReference type="GO" id="GO:0008320">
    <property type="term" value="F:protein transmembrane transporter activity"/>
    <property type="evidence" value="ECO:0007669"/>
    <property type="project" value="UniProtKB-UniRule"/>
</dbReference>
<dbReference type="GO" id="GO:0033281">
    <property type="term" value="C:TAT protein transport complex"/>
    <property type="evidence" value="ECO:0007669"/>
    <property type="project" value="UniProtKB-UniRule"/>
</dbReference>
<dbReference type="HAMAP" id="MF_00236">
    <property type="entry name" value="TatA_E"/>
    <property type="match status" value="1"/>
</dbReference>
<dbReference type="RefSeq" id="WP_141603063.1">
    <property type="nucleotide sequence ID" value="NZ_JARMSB010000039.1"/>
</dbReference>
<comment type="subunit">
    <text evidence="9">Forms a complex with TatC.</text>
</comment>
<comment type="caution">
    <text evidence="10">The sequence shown here is derived from an EMBL/GenBank/DDBJ whole genome shotgun (WGS) entry which is preliminary data.</text>
</comment>
<comment type="similarity">
    <text evidence="9">Belongs to the TatA/E family.</text>
</comment>
<dbReference type="InterPro" id="IPR006312">
    <property type="entry name" value="TatA/E"/>
</dbReference>
<evidence type="ECO:0000256" key="5">
    <source>
        <dbReference type="ARBA" id="ARBA00022927"/>
    </source>
</evidence>
<gene>
    <name evidence="9" type="primary">tatA</name>
    <name evidence="10" type="ORF">FKZ59_12335</name>
</gene>
<dbReference type="AlphaFoldDB" id="A0A540UY98"/>
<comment type="function">
    <text evidence="9">Part of the twin-arginine translocation (Tat) system that transports large folded proteins containing a characteristic twin-arginine motif in their signal peptide across membranes. TatA could form the protein-conducting channel of the Tat system.</text>
</comment>
<dbReference type="NCBIfam" id="NF011430">
    <property type="entry name" value="PRK14861.1"/>
    <property type="match status" value="1"/>
</dbReference>
<dbReference type="OrthoDB" id="9800908at2"/>
<name>A0A540UY98_9BACL</name>
<evidence type="ECO:0000313" key="10">
    <source>
        <dbReference type="EMBL" id="TQE89418.1"/>
    </source>
</evidence>
<dbReference type="PANTHER" id="PTHR42982:SF1">
    <property type="entry name" value="SEC-INDEPENDENT PROTEIN TRANSLOCASE PROTEIN TATA"/>
    <property type="match status" value="1"/>
</dbReference>
<dbReference type="EMBL" id="VIGD01000019">
    <property type="protein sequence ID" value="TQE89418.1"/>
    <property type="molecule type" value="Genomic_DNA"/>
</dbReference>
<evidence type="ECO:0000256" key="2">
    <source>
        <dbReference type="ARBA" id="ARBA00022448"/>
    </source>
</evidence>
<dbReference type="InterPro" id="IPR003369">
    <property type="entry name" value="TatA/B/E"/>
</dbReference>
<dbReference type="NCBIfam" id="TIGR01411">
    <property type="entry name" value="tatAE"/>
    <property type="match status" value="1"/>
</dbReference>